<sequence length="699" mass="76446">MKVQLDWLRQYVEWDMSKEDLCHLLTMGGLEVEADEPVDLGSGKTTEVVELNVTPNRGYCLSHLGVAREIAGFTGAAFRSPEPDSELEKAFTSSPAADALQVENEETGLCPRYAALVIDNVKVAPSPQWLQERLIAIGLRPINNIVDITNFVMMEYGQPLHAFDLNLLKNRRILIRRGGKQEAFVALDGTQLRLDPDALVIADGEKPIALAGIMGGANSQVTKETTTVALESAYFDPVTVRQASKKYGLRSDSSYRFERGVDIEAVITAQSRAALLIRELAGGEILNGRFDIYPNPVPRKQIALRVSRTNQVLGTAFEPDKIFDYLRGLGLEIVKEEQKGERVLVEVPAFRPTLQREIDLIEEIARLDGYDQVPVTSPRGALSPVIDSPTRALVQEARARLCHLGYAEAVNYSFIEKEYAANFMTAFAPEDAGTIDLDNPISADLGTMRTSLVPGLLKTAISNINKGNKSVRLFETGSIFHQPNGGQEAVQNTCIAVLAAGPHPTSVWKGANAAHDFFDIKGVLESLLDGFGVKAQTGPATRTFLDAGQSAAWTVEDREIAYCGKVEGKLTSGMGLDTPAFALEIHVGLLAEVLPGRKKFQPLPKFPETYRDISILVDKPVASGEISDLIREAGQPLLSRVELYDQFEGKKLPEGKKSLTYALAFQSPDKTLTDEEVNPVFQNIVKALDGRVGATLRDQ</sequence>
<evidence type="ECO:0000256" key="4">
    <source>
        <dbReference type="ARBA" id="ARBA00022490"/>
    </source>
</evidence>
<dbReference type="InParanoid" id="M1YVE4"/>
<dbReference type="Gene3D" id="3.30.56.10">
    <property type="match status" value="2"/>
</dbReference>
<accession>M1YVE4</accession>
<keyword evidence="10 15" id="KW-0460">Magnesium</keyword>
<dbReference type="PROSITE" id="PS51483">
    <property type="entry name" value="B5"/>
    <property type="match status" value="1"/>
</dbReference>
<comment type="catalytic activity">
    <reaction evidence="14 15">
        <text>tRNA(Phe) + L-phenylalanine + ATP = L-phenylalanyl-tRNA(Phe) + AMP + diphosphate + H(+)</text>
        <dbReference type="Rhea" id="RHEA:19413"/>
        <dbReference type="Rhea" id="RHEA-COMP:9668"/>
        <dbReference type="Rhea" id="RHEA-COMP:9699"/>
        <dbReference type="ChEBI" id="CHEBI:15378"/>
        <dbReference type="ChEBI" id="CHEBI:30616"/>
        <dbReference type="ChEBI" id="CHEBI:33019"/>
        <dbReference type="ChEBI" id="CHEBI:58095"/>
        <dbReference type="ChEBI" id="CHEBI:78442"/>
        <dbReference type="ChEBI" id="CHEBI:78531"/>
        <dbReference type="ChEBI" id="CHEBI:456215"/>
        <dbReference type="EC" id="6.1.1.20"/>
    </reaction>
</comment>
<evidence type="ECO:0000256" key="2">
    <source>
        <dbReference type="ARBA" id="ARBA00008653"/>
    </source>
</evidence>
<evidence type="ECO:0000256" key="15">
    <source>
        <dbReference type="HAMAP-Rule" id="MF_00283"/>
    </source>
</evidence>
<dbReference type="Pfam" id="PF03483">
    <property type="entry name" value="B3_4"/>
    <property type="match status" value="1"/>
</dbReference>
<dbReference type="GO" id="GO:0000287">
    <property type="term" value="F:magnesium ion binding"/>
    <property type="evidence" value="ECO:0007669"/>
    <property type="project" value="UniProtKB-UniRule"/>
</dbReference>
<dbReference type="NCBIfam" id="TIGR00472">
    <property type="entry name" value="pheT_bact"/>
    <property type="match status" value="1"/>
</dbReference>
<dbReference type="InterPro" id="IPR004532">
    <property type="entry name" value="Phe-tRNA-ligase_IIc_bsu_bact"/>
</dbReference>
<dbReference type="SMART" id="SM00896">
    <property type="entry name" value="FDX-ACB"/>
    <property type="match status" value="1"/>
</dbReference>
<keyword evidence="6 15" id="KW-0436">Ligase</keyword>
<keyword evidence="8 15" id="KW-0547">Nucleotide-binding</keyword>
<evidence type="ECO:0000256" key="8">
    <source>
        <dbReference type="ARBA" id="ARBA00022741"/>
    </source>
</evidence>
<dbReference type="RefSeq" id="WP_005005513.1">
    <property type="nucleotide sequence ID" value="NZ_HG422173.1"/>
</dbReference>
<evidence type="ECO:0000256" key="6">
    <source>
        <dbReference type="ARBA" id="ARBA00022598"/>
    </source>
</evidence>
<evidence type="ECO:0000256" key="9">
    <source>
        <dbReference type="ARBA" id="ARBA00022840"/>
    </source>
</evidence>
<feature type="binding site" evidence="15">
    <location>
        <position position="363"/>
    </location>
    <ligand>
        <name>Mg(2+)</name>
        <dbReference type="ChEBI" id="CHEBI:18420"/>
        <note>shared with alpha subunit</note>
    </ligand>
</feature>
<dbReference type="SUPFAM" id="SSF54991">
    <property type="entry name" value="Anticodon-binding domain of PheRS"/>
    <property type="match status" value="1"/>
</dbReference>
<dbReference type="SMART" id="SM00873">
    <property type="entry name" value="B3_4"/>
    <property type="match status" value="1"/>
</dbReference>
<dbReference type="FunCoup" id="M1YVE4">
    <property type="interactions" value="425"/>
</dbReference>
<keyword evidence="4 15" id="KW-0963">Cytoplasm</keyword>
<reference evidence="18 19" key="1">
    <citation type="journal article" date="2013" name="Front. Microbiol.">
        <title>The genome of Nitrospina gracilis illuminates the metabolism and evolution of the major marine nitrite oxidizer.</title>
        <authorList>
            <person name="Luecker S."/>
            <person name="Nowka B."/>
            <person name="Rattei T."/>
            <person name="Spieck E."/>
            <person name="and Daims H."/>
        </authorList>
    </citation>
    <scope>NUCLEOTIDE SEQUENCE [LARGE SCALE GENOMIC DNA]</scope>
    <source>
        <strain evidence="18 19">3/211</strain>
    </source>
</reference>
<evidence type="ECO:0000256" key="12">
    <source>
        <dbReference type="ARBA" id="ARBA00022917"/>
    </source>
</evidence>
<evidence type="ECO:0000256" key="11">
    <source>
        <dbReference type="ARBA" id="ARBA00022884"/>
    </source>
</evidence>
<dbReference type="Gene3D" id="3.30.930.10">
    <property type="entry name" value="Bira Bifunctional Protein, Domain 2"/>
    <property type="match status" value="1"/>
</dbReference>
<dbReference type="HAMAP" id="MF_00283">
    <property type="entry name" value="Phe_tRNA_synth_beta1"/>
    <property type="match status" value="1"/>
</dbReference>
<dbReference type="GO" id="GO:0004826">
    <property type="term" value="F:phenylalanine-tRNA ligase activity"/>
    <property type="evidence" value="ECO:0007669"/>
    <property type="project" value="UniProtKB-UniRule"/>
</dbReference>
<proteinExistence type="inferred from homology"/>
<evidence type="ECO:0000256" key="10">
    <source>
        <dbReference type="ARBA" id="ARBA00022842"/>
    </source>
</evidence>
<dbReference type="FunFam" id="3.30.56.10:FF:000001">
    <property type="entry name" value="Phenylalanine--tRNA ligase beta subunit"/>
    <property type="match status" value="1"/>
</dbReference>
<dbReference type="SUPFAM" id="SSF46955">
    <property type="entry name" value="Putative DNA-binding domain"/>
    <property type="match status" value="2"/>
</dbReference>
<dbReference type="GO" id="GO:0000049">
    <property type="term" value="F:tRNA binding"/>
    <property type="evidence" value="ECO:0007669"/>
    <property type="project" value="UniProtKB-KW"/>
</dbReference>
<feature type="binding site" evidence="15">
    <location>
        <position position="359"/>
    </location>
    <ligand>
        <name>Mg(2+)</name>
        <dbReference type="ChEBI" id="CHEBI:18420"/>
        <note>shared with alpha subunit</note>
    </ligand>
</feature>
<dbReference type="EC" id="6.1.1.20" evidence="15"/>
<dbReference type="PANTHER" id="PTHR10947">
    <property type="entry name" value="PHENYLALANYL-TRNA SYNTHETASE BETA CHAIN AND LEUCINE-RICH REPEAT-CONTAINING PROTEIN 47"/>
    <property type="match status" value="1"/>
</dbReference>
<organism evidence="18 19">
    <name type="scientific">Nitrospina gracilis (strain 3/211)</name>
    <dbReference type="NCBI Taxonomy" id="1266370"/>
    <lineage>
        <taxon>Bacteria</taxon>
        <taxon>Pseudomonadati</taxon>
        <taxon>Nitrospinota/Tectimicrobiota group</taxon>
        <taxon>Nitrospinota</taxon>
        <taxon>Nitrospinia</taxon>
        <taxon>Nitrospinales</taxon>
        <taxon>Nitrospinaceae</taxon>
        <taxon>Nitrospina</taxon>
    </lineage>
</organism>
<dbReference type="Pfam" id="PF17759">
    <property type="entry name" value="tRNA_synthFbeta"/>
    <property type="match status" value="1"/>
</dbReference>
<dbReference type="InterPro" id="IPR041616">
    <property type="entry name" value="PheRS_beta_core"/>
</dbReference>
<dbReference type="AlphaFoldDB" id="M1YVE4"/>
<dbReference type="GO" id="GO:0005524">
    <property type="term" value="F:ATP binding"/>
    <property type="evidence" value="ECO:0007669"/>
    <property type="project" value="UniProtKB-UniRule"/>
</dbReference>
<feature type="domain" description="B5" evidence="17">
    <location>
        <begin position="297"/>
        <end position="375"/>
    </location>
</feature>
<keyword evidence="11" id="KW-0694">RNA-binding</keyword>
<dbReference type="SUPFAM" id="SSF56037">
    <property type="entry name" value="PheT/TilS domain"/>
    <property type="match status" value="1"/>
</dbReference>
<evidence type="ECO:0000259" key="17">
    <source>
        <dbReference type="PROSITE" id="PS51483"/>
    </source>
</evidence>
<evidence type="ECO:0000313" key="19">
    <source>
        <dbReference type="Proteomes" id="UP000011704"/>
    </source>
</evidence>
<dbReference type="CDD" id="cd00769">
    <property type="entry name" value="PheRS_beta_core"/>
    <property type="match status" value="1"/>
</dbReference>
<dbReference type="OrthoDB" id="9805455at2"/>
<keyword evidence="12 15" id="KW-0648">Protein biosynthesis</keyword>
<dbReference type="PROSITE" id="PS51447">
    <property type="entry name" value="FDX_ACB"/>
    <property type="match status" value="1"/>
</dbReference>
<feature type="domain" description="FDX-ACB" evidence="16">
    <location>
        <begin position="604"/>
        <end position="697"/>
    </location>
</feature>
<gene>
    <name evidence="15" type="primary">pheT</name>
    <name evidence="18" type="ORF">NITGR_1000003</name>
</gene>
<dbReference type="Gene3D" id="3.30.70.380">
    <property type="entry name" value="Ferrodoxin-fold anticodon-binding domain"/>
    <property type="match status" value="1"/>
</dbReference>
<comment type="cofactor">
    <cofactor evidence="15">
        <name>Mg(2+)</name>
        <dbReference type="ChEBI" id="CHEBI:18420"/>
    </cofactor>
    <text evidence="15">Binds 2 magnesium ions per tetramer.</text>
</comment>
<dbReference type="GO" id="GO:0006432">
    <property type="term" value="P:phenylalanyl-tRNA aminoacylation"/>
    <property type="evidence" value="ECO:0007669"/>
    <property type="project" value="UniProtKB-UniRule"/>
</dbReference>
<keyword evidence="9 15" id="KW-0067">ATP-binding</keyword>
<feature type="binding site" evidence="15">
    <location>
        <position position="362"/>
    </location>
    <ligand>
        <name>Mg(2+)</name>
        <dbReference type="ChEBI" id="CHEBI:18420"/>
        <note>shared with alpha subunit</note>
    </ligand>
</feature>
<dbReference type="Pfam" id="PF03484">
    <property type="entry name" value="B5"/>
    <property type="match status" value="1"/>
</dbReference>
<evidence type="ECO:0000256" key="5">
    <source>
        <dbReference type="ARBA" id="ARBA00022555"/>
    </source>
</evidence>
<evidence type="ECO:0000259" key="16">
    <source>
        <dbReference type="PROSITE" id="PS51447"/>
    </source>
</evidence>
<dbReference type="Pfam" id="PF03147">
    <property type="entry name" value="FDX-ACB"/>
    <property type="match status" value="1"/>
</dbReference>
<dbReference type="InterPro" id="IPR005147">
    <property type="entry name" value="tRNA_synthase_B5-dom"/>
</dbReference>
<evidence type="ECO:0000256" key="14">
    <source>
        <dbReference type="ARBA" id="ARBA00049255"/>
    </source>
</evidence>
<evidence type="ECO:0000256" key="7">
    <source>
        <dbReference type="ARBA" id="ARBA00022723"/>
    </source>
</evidence>
<dbReference type="InterPro" id="IPR005146">
    <property type="entry name" value="B3/B4_tRNA-bd"/>
</dbReference>
<dbReference type="InterPro" id="IPR020825">
    <property type="entry name" value="Phe-tRNA_synthase-like_B3/B4"/>
</dbReference>
<dbReference type="InterPro" id="IPR045060">
    <property type="entry name" value="Phe-tRNA-ligase_IIc_bsu"/>
</dbReference>
<dbReference type="InterPro" id="IPR005121">
    <property type="entry name" value="Fdx_antiC-bd"/>
</dbReference>
<comment type="subcellular location">
    <subcellularLocation>
        <location evidence="1 15">Cytoplasm</location>
    </subcellularLocation>
</comment>
<protein>
    <recommendedName>
        <fullName evidence="15">Phenylalanine--tRNA ligase beta subunit</fullName>
        <ecNumber evidence="15">6.1.1.20</ecNumber>
    </recommendedName>
    <alternativeName>
        <fullName evidence="15">Phenylalanyl-tRNA synthetase beta subunit</fullName>
        <shortName evidence="15">PheRS</shortName>
    </alternativeName>
</protein>
<comment type="similarity">
    <text evidence="2 15">Belongs to the phenylalanyl-tRNA synthetase beta subunit family. Type 1 subfamily.</text>
</comment>
<dbReference type="FunFam" id="3.50.40.10:FF:000001">
    <property type="entry name" value="Phenylalanine--tRNA ligase beta subunit"/>
    <property type="match status" value="1"/>
</dbReference>
<dbReference type="SUPFAM" id="SSF55681">
    <property type="entry name" value="Class II aaRS and biotin synthetases"/>
    <property type="match status" value="1"/>
</dbReference>
<dbReference type="InterPro" id="IPR036690">
    <property type="entry name" value="Fdx_antiC-bd_sf"/>
</dbReference>
<dbReference type="Proteomes" id="UP000011704">
    <property type="component" value="Unassembled WGS sequence"/>
</dbReference>
<comment type="caution">
    <text evidence="15">Lacks conserved residue(s) required for the propagation of feature annotation.</text>
</comment>
<dbReference type="EMBL" id="CAQJ01000003">
    <property type="protein sequence ID" value="CCQ89275.1"/>
    <property type="molecule type" value="Genomic_DNA"/>
</dbReference>
<dbReference type="SMART" id="SM00874">
    <property type="entry name" value="B5"/>
    <property type="match status" value="1"/>
</dbReference>
<evidence type="ECO:0000256" key="1">
    <source>
        <dbReference type="ARBA" id="ARBA00004496"/>
    </source>
</evidence>
<keyword evidence="19" id="KW-1185">Reference proteome</keyword>
<dbReference type="Gene3D" id="3.50.40.10">
    <property type="entry name" value="Phenylalanyl-trna Synthetase, Chain B, domain 3"/>
    <property type="match status" value="1"/>
</dbReference>
<dbReference type="PANTHER" id="PTHR10947:SF0">
    <property type="entry name" value="PHENYLALANINE--TRNA LIGASE BETA SUBUNIT"/>
    <property type="match status" value="1"/>
</dbReference>
<dbReference type="GO" id="GO:0009328">
    <property type="term" value="C:phenylalanine-tRNA ligase complex"/>
    <property type="evidence" value="ECO:0007669"/>
    <property type="project" value="TreeGrafter"/>
</dbReference>
<keyword evidence="7 15" id="KW-0479">Metal-binding</keyword>
<dbReference type="STRING" id="1266370.NITGR_1000003"/>
<evidence type="ECO:0000313" key="18">
    <source>
        <dbReference type="EMBL" id="CCQ89275.1"/>
    </source>
</evidence>
<comment type="subunit">
    <text evidence="3 15">Tetramer of two alpha and two beta subunits.</text>
</comment>
<evidence type="ECO:0000256" key="3">
    <source>
        <dbReference type="ARBA" id="ARBA00011209"/>
    </source>
</evidence>
<dbReference type="InterPro" id="IPR045864">
    <property type="entry name" value="aa-tRNA-synth_II/BPL/LPL"/>
</dbReference>
<comment type="caution">
    <text evidence="18">The sequence shown here is derived from an EMBL/GenBank/DDBJ whole genome shotgun (WGS) entry which is preliminary data.</text>
</comment>
<name>M1YVE4_NITG3</name>
<evidence type="ECO:0000256" key="13">
    <source>
        <dbReference type="ARBA" id="ARBA00023146"/>
    </source>
</evidence>
<dbReference type="InterPro" id="IPR009061">
    <property type="entry name" value="DNA-bd_dom_put_sf"/>
</dbReference>
<dbReference type="FunFam" id="3.30.70.380:FF:000001">
    <property type="entry name" value="Phenylalanine--tRNA ligase beta subunit"/>
    <property type="match status" value="1"/>
</dbReference>
<keyword evidence="5" id="KW-0820">tRNA-binding</keyword>
<keyword evidence="13 15" id="KW-0030">Aminoacyl-tRNA synthetase</keyword>
<dbReference type="HOGENOM" id="CLU_016891_0_0_0"/>